<evidence type="ECO:0000256" key="1">
    <source>
        <dbReference type="ARBA" id="ARBA00009981"/>
    </source>
</evidence>
<proteinExistence type="inferred from homology"/>
<evidence type="ECO:0000313" key="3">
    <source>
        <dbReference type="EMBL" id="PJC24904.1"/>
    </source>
</evidence>
<dbReference type="SUPFAM" id="SSF143120">
    <property type="entry name" value="YefM-like"/>
    <property type="match status" value="1"/>
</dbReference>
<dbReference type="EMBL" id="PFSI01000009">
    <property type="protein sequence ID" value="PJC24904.1"/>
    <property type="molecule type" value="Genomic_DNA"/>
</dbReference>
<accession>A0A2M8EQ96</accession>
<comment type="similarity">
    <text evidence="1 2">Belongs to the phD/YefM antitoxin family.</text>
</comment>
<dbReference type="InterPro" id="IPR006442">
    <property type="entry name" value="Antitoxin_Phd/YefM"/>
</dbReference>
<dbReference type="InterPro" id="IPR036165">
    <property type="entry name" value="YefM-like_sf"/>
</dbReference>
<protein>
    <recommendedName>
        <fullName evidence="2">Antitoxin</fullName>
    </recommendedName>
</protein>
<comment type="caution">
    <text evidence="3">The sequence shown here is derived from an EMBL/GenBank/DDBJ whole genome shotgun (WGS) entry which is preliminary data.</text>
</comment>
<sequence length="121" mass="13672">MLNQNFKRLIDLAKRTNSPLIVTDSEGEEPVVLMSIDQYESLAADFDPDEFDCCGEDDWYSGEMDEPALHGHSISQIPVDYEEAIPEDEIFEGEITPEPVDDVENIDGNGAEEQFYLEPIE</sequence>
<dbReference type="Pfam" id="PF02604">
    <property type="entry name" value="PhdYeFM_antitox"/>
    <property type="match status" value="1"/>
</dbReference>
<name>A0A2M8EQ96_9BACT</name>
<evidence type="ECO:0000313" key="4">
    <source>
        <dbReference type="Proteomes" id="UP000230251"/>
    </source>
</evidence>
<comment type="function">
    <text evidence="2">Antitoxin component of a type II toxin-antitoxin (TA) system.</text>
</comment>
<organism evidence="3 4">
    <name type="scientific">Candidatus Uhrbacteria bacterium CG_4_9_14_0_2_um_filter_41_50</name>
    <dbReference type="NCBI Taxonomy" id="1975031"/>
    <lineage>
        <taxon>Bacteria</taxon>
        <taxon>Candidatus Uhriibacteriota</taxon>
    </lineage>
</organism>
<dbReference type="Gene3D" id="3.40.1620.10">
    <property type="entry name" value="YefM-like domain"/>
    <property type="match status" value="1"/>
</dbReference>
<evidence type="ECO:0000256" key="2">
    <source>
        <dbReference type="RuleBase" id="RU362080"/>
    </source>
</evidence>
<reference evidence="4" key="1">
    <citation type="submission" date="2017-09" db="EMBL/GenBank/DDBJ databases">
        <title>Depth-based differentiation of microbial function through sediment-hosted aquifers and enrichment of novel symbionts in the deep terrestrial subsurface.</title>
        <authorList>
            <person name="Probst A.J."/>
            <person name="Ladd B."/>
            <person name="Jarett J.K."/>
            <person name="Geller-Mcgrath D.E."/>
            <person name="Sieber C.M.K."/>
            <person name="Emerson J.B."/>
            <person name="Anantharaman K."/>
            <person name="Thomas B.C."/>
            <person name="Malmstrom R."/>
            <person name="Stieglmeier M."/>
            <person name="Klingl A."/>
            <person name="Woyke T."/>
            <person name="Ryan C.M."/>
            <person name="Banfield J.F."/>
        </authorList>
    </citation>
    <scope>NUCLEOTIDE SEQUENCE [LARGE SCALE GENOMIC DNA]</scope>
</reference>
<gene>
    <name evidence="3" type="ORF">CO057_00305</name>
</gene>
<dbReference type="Proteomes" id="UP000230251">
    <property type="component" value="Unassembled WGS sequence"/>
</dbReference>
<dbReference type="NCBIfam" id="TIGR01552">
    <property type="entry name" value="phd_fam"/>
    <property type="match status" value="1"/>
</dbReference>
<dbReference type="AlphaFoldDB" id="A0A2M8EQ96"/>